<dbReference type="RefSeq" id="XP_067820232.1">
    <property type="nucleotide sequence ID" value="XM_067962312.1"/>
</dbReference>
<dbReference type="KEGG" id="blac:94347983"/>
<feature type="compositionally biased region" description="Polar residues" evidence="1">
    <location>
        <begin position="1"/>
        <end position="33"/>
    </location>
</feature>
<reference evidence="2 3" key="1">
    <citation type="journal article" date="2021" name="Genome Biol.">
        <title>AFLAP: assembly-free linkage analysis pipeline using k-mers from genome sequencing data.</title>
        <authorList>
            <person name="Fletcher K."/>
            <person name="Zhang L."/>
            <person name="Gil J."/>
            <person name="Han R."/>
            <person name="Cavanaugh K."/>
            <person name="Michelmore R."/>
        </authorList>
    </citation>
    <scope>NUCLEOTIDE SEQUENCE [LARGE SCALE GENOMIC DNA]</scope>
    <source>
        <strain evidence="2 3">SF5</strain>
    </source>
</reference>
<evidence type="ECO:0000256" key="1">
    <source>
        <dbReference type="SAM" id="MobiDB-lite"/>
    </source>
</evidence>
<evidence type="ECO:0000313" key="3">
    <source>
        <dbReference type="Proteomes" id="UP000294530"/>
    </source>
</evidence>
<organism evidence="2 3">
    <name type="scientific">Bremia lactucae</name>
    <name type="common">Lettuce downy mildew</name>
    <dbReference type="NCBI Taxonomy" id="4779"/>
    <lineage>
        <taxon>Eukaryota</taxon>
        <taxon>Sar</taxon>
        <taxon>Stramenopiles</taxon>
        <taxon>Oomycota</taxon>
        <taxon>Peronosporomycetes</taxon>
        <taxon>Peronosporales</taxon>
        <taxon>Peronosporaceae</taxon>
        <taxon>Bremia</taxon>
    </lineage>
</organism>
<dbReference type="EMBL" id="SHOA02000001">
    <property type="protein sequence ID" value="TDH70733.1"/>
    <property type="molecule type" value="Genomic_DNA"/>
</dbReference>
<keyword evidence="3" id="KW-1185">Reference proteome</keyword>
<proteinExistence type="predicted"/>
<gene>
    <name evidence="2" type="ORF">CCR75_004225</name>
</gene>
<dbReference type="GeneID" id="94347983"/>
<name>A0A976FPX0_BRELC</name>
<feature type="region of interest" description="Disordered" evidence="1">
    <location>
        <begin position="1"/>
        <end position="41"/>
    </location>
</feature>
<dbReference type="AlphaFoldDB" id="A0A976FPX0"/>
<accession>A0A976FPX0</accession>
<dbReference type="Proteomes" id="UP000294530">
    <property type="component" value="Unassembled WGS sequence"/>
</dbReference>
<sequence length="67" mass="7393">MVSTLDSESSDPGSNPGRTLQCAATSGAKQSSPRKMDHSEDRSLFTAMVTAFSRKKDRHALIWIRCH</sequence>
<evidence type="ECO:0000313" key="2">
    <source>
        <dbReference type="EMBL" id="TDH70733.1"/>
    </source>
</evidence>
<comment type="caution">
    <text evidence="2">The sequence shown here is derived from an EMBL/GenBank/DDBJ whole genome shotgun (WGS) entry which is preliminary data.</text>
</comment>
<protein>
    <submittedName>
        <fullName evidence="2">Uncharacterized protein</fullName>
    </submittedName>
</protein>